<dbReference type="SUPFAM" id="SSF55394">
    <property type="entry name" value="Bactericidal permeability-increasing protein, BPI"/>
    <property type="match status" value="1"/>
</dbReference>
<dbReference type="Pfam" id="PF16984">
    <property type="entry name" value="Grp7_allergen"/>
    <property type="match status" value="1"/>
</dbReference>
<reference evidence="2" key="1">
    <citation type="submission" date="2015-11" db="EMBL/GenBank/DDBJ databases">
        <title>De novo transcriptome assembly of four potential Pierce s Disease insect vectors from Arizona vineyards.</title>
        <authorList>
            <person name="Tassone E.E."/>
        </authorList>
    </citation>
    <scope>NUCLEOTIDE SEQUENCE</scope>
</reference>
<sequence>MFVINWTMYSGNFKATSFYLSLVVLLGANTIRGNEEVPDADVRVNQLSEQVLAVLEHYKSPDPVGLPGAPIPDPMPIPDMQTSLTFGTLTMKDQYVHGLSKFRIESGFSNLADMEVFIGLSVDVIQVLGKYSIGSLFSRTEGASNTTLIGLYAEGMAKLEVAREGHLEATDISLDLSVTDIDVHLENRGFLGSMLQGFLNTIGTLVFDTMKPFIMNQVNTNILGDVNKNLRDFKMTFPNSLSPLDMGFAEGRRLVRKMGYDPYKIDDFTHTTGILGLDVTHVWVSGLATFHRVGNITVSMENNTVYIGASVGTQKLEGHCHWKISMAGLVSTTGKVGFSIEYLEVNAKVNQSLDVRNKPNLEDLKITLGNFQLQFDGAGTLDYVIEAVINILPNLLRHQIMLAIEVPLKIKMQEIFSDIDVEKTIKTQVQELESEKNENQENLLEKVPHEEGLTIDESRLDESIF</sequence>
<keyword evidence="1" id="KW-0732">Signal</keyword>
<dbReference type="InterPro" id="IPR020234">
    <property type="entry name" value="Mite_allergen_group-7"/>
</dbReference>
<dbReference type="Gene3D" id="3.15.10.50">
    <property type="match status" value="1"/>
</dbReference>
<dbReference type="PANTHER" id="PTHR11008:SF13">
    <property type="entry name" value="FI04421P"/>
    <property type="match status" value="1"/>
</dbReference>
<evidence type="ECO:0000256" key="1">
    <source>
        <dbReference type="SAM" id="SignalP"/>
    </source>
</evidence>
<protein>
    <recommendedName>
        <fullName evidence="3">Lipid-binding serum glycoprotein N-terminal domain-containing protein</fullName>
    </recommendedName>
</protein>
<evidence type="ECO:0000313" key="2">
    <source>
        <dbReference type="EMBL" id="JAT17703.1"/>
    </source>
</evidence>
<name>A0A1B6L1V5_9HEMI</name>
<dbReference type="EMBL" id="GEBQ01022274">
    <property type="protein sequence ID" value="JAT17703.1"/>
    <property type="molecule type" value="Transcribed_RNA"/>
</dbReference>
<feature type="signal peptide" evidence="1">
    <location>
        <begin position="1"/>
        <end position="33"/>
    </location>
</feature>
<gene>
    <name evidence="2" type="ORF">g.49929</name>
</gene>
<feature type="chain" id="PRO_5008587062" description="Lipid-binding serum glycoprotein N-terminal domain-containing protein" evidence="1">
    <location>
        <begin position="34"/>
        <end position="465"/>
    </location>
</feature>
<organism evidence="2">
    <name type="scientific">Graphocephala atropunctata</name>
    <dbReference type="NCBI Taxonomy" id="36148"/>
    <lineage>
        <taxon>Eukaryota</taxon>
        <taxon>Metazoa</taxon>
        <taxon>Ecdysozoa</taxon>
        <taxon>Arthropoda</taxon>
        <taxon>Hexapoda</taxon>
        <taxon>Insecta</taxon>
        <taxon>Pterygota</taxon>
        <taxon>Neoptera</taxon>
        <taxon>Paraneoptera</taxon>
        <taxon>Hemiptera</taxon>
        <taxon>Auchenorrhyncha</taxon>
        <taxon>Membracoidea</taxon>
        <taxon>Cicadellidae</taxon>
        <taxon>Cicadellinae</taxon>
        <taxon>Cicadellini</taxon>
        <taxon>Graphocephala</taxon>
    </lineage>
</organism>
<accession>A0A1B6L1V5</accession>
<dbReference type="GO" id="GO:0008289">
    <property type="term" value="F:lipid binding"/>
    <property type="evidence" value="ECO:0007669"/>
    <property type="project" value="InterPro"/>
</dbReference>
<dbReference type="SMART" id="SM00700">
    <property type="entry name" value="JHBP"/>
    <property type="match status" value="1"/>
</dbReference>
<dbReference type="Gene3D" id="3.15.10.30">
    <property type="entry name" value="Haemolymph juvenile hormone binding protein"/>
    <property type="match status" value="1"/>
</dbReference>
<dbReference type="InterPro" id="IPR017943">
    <property type="entry name" value="Bactericidal_perm-incr_a/b_dom"/>
</dbReference>
<dbReference type="Pfam" id="PF06585">
    <property type="entry name" value="JHBP"/>
    <property type="match status" value="1"/>
</dbReference>
<dbReference type="InterPro" id="IPR038602">
    <property type="entry name" value="Mite_allergen_7_sf"/>
</dbReference>
<dbReference type="InterPro" id="IPR010562">
    <property type="entry name" value="Haemolymph_juvenile_hormone-bd"/>
</dbReference>
<proteinExistence type="predicted"/>
<dbReference type="PANTHER" id="PTHR11008">
    <property type="entry name" value="PROTEIN TAKEOUT-LIKE PROTEIN"/>
    <property type="match status" value="1"/>
</dbReference>
<evidence type="ECO:0008006" key="3">
    <source>
        <dbReference type="Google" id="ProtNLM"/>
    </source>
</evidence>
<dbReference type="AlphaFoldDB" id="A0A1B6L1V5"/>
<dbReference type="InterPro" id="IPR038606">
    <property type="entry name" value="To_sf"/>
</dbReference>